<gene>
    <name evidence="1" type="ORF">ECPE_LOCUS1975</name>
</gene>
<dbReference type="AlphaFoldDB" id="A0A3P8F709"/>
<keyword evidence="2" id="KW-1185">Reference proteome</keyword>
<name>A0A3P8F709_9TREM</name>
<dbReference type="OrthoDB" id="73209at2759"/>
<sequence>MCTDQELRAALLARSRIQTPRGPDDLSSPSGYCRTESYQAIKIAWAMLGTASPQLAQLASRMHLSNQEFNALVNEVRYTVYLIS</sequence>
<protein>
    <submittedName>
        <fullName evidence="1">Uncharacterized protein</fullName>
    </submittedName>
</protein>
<evidence type="ECO:0000313" key="2">
    <source>
        <dbReference type="Proteomes" id="UP000272942"/>
    </source>
</evidence>
<proteinExistence type="predicted"/>
<evidence type="ECO:0000313" key="1">
    <source>
        <dbReference type="EMBL" id="VDP51415.1"/>
    </source>
</evidence>
<organism evidence="1 2">
    <name type="scientific">Echinostoma caproni</name>
    <dbReference type="NCBI Taxonomy" id="27848"/>
    <lineage>
        <taxon>Eukaryota</taxon>
        <taxon>Metazoa</taxon>
        <taxon>Spiralia</taxon>
        <taxon>Lophotrochozoa</taxon>
        <taxon>Platyhelminthes</taxon>
        <taxon>Trematoda</taxon>
        <taxon>Digenea</taxon>
        <taxon>Plagiorchiida</taxon>
        <taxon>Echinostomata</taxon>
        <taxon>Echinostomatoidea</taxon>
        <taxon>Echinostomatidae</taxon>
        <taxon>Echinostoma</taxon>
    </lineage>
</organism>
<dbReference type="EMBL" id="UZAN01020797">
    <property type="protein sequence ID" value="VDP51415.1"/>
    <property type="molecule type" value="Genomic_DNA"/>
</dbReference>
<reference evidence="1 2" key="1">
    <citation type="submission" date="2018-11" db="EMBL/GenBank/DDBJ databases">
        <authorList>
            <consortium name="Pathogen Informatics"/>
        </authorList>
    </citation>
    <scope>NUCLEOTIDE SEQUENCE [LARGE SCALE GENOMIC DNA]</scope>
    <source>
        <strain evidence="1 2">Egypt</strain>
    </source>
</reference>
<accession>A0A3P8F709</accession>
<dbReference type="Proteomes" id="UP000272942">
    <property type="component" value="Unassembled WGS sequence"/>
</dbReference>